<name>A0A921JFW2_9HYPH</name>
<evidence type="ECO:0000313" key="3">
    <source>
        <dbReference type="Proteomes" id="UP000742631"/>
    </source>
</evidence>
<organism evidence="2 3">
    <name type="scientific">Methylorubrum populi</name>
    <dbReference type="NCBI Taxonomy" id="223967"/>
    <lineage>
        <taxon>Bacteria</taxon>
        <taxon>Pseudomonadati</taxon>
        <taxon>Pseudomonadota</taxon>
        <taxon>Alphaproteobacteria</taxon>
        <taxon>Hyphomicrobiales</taxon>
        <taxon>Methylobacteriaceae</taxon>
        <taxon>Methylorubrum</taxon>
    </lineage>
</organism>
<sequence>MDRDRTEEAAYAEGRHAAERSEGTEDNPHPPDSEAHRLWREGHASVTASDAVADDIGDFA</sequence>
<reference evidence="2" key="1">
    <citation type="journal article" date="2021" name="PeerJ">
        <title>Extensive microbial diversity within the chicken gut microbiome revealed by metagenomics and culture.</title>
        <authorList>
            <person name="Gilroy R."/>
            <person name="Ravi A."/>
            <person name="Getino M."/>
            <person name="Pursley I."/>
            <person name="Horton D.L."/>
            <person name="Alikhan N.F."/>
            <person name="Baker D."/>
            <person name="Gharbi K."/>
            <person name="Hall N."/>
            <person name="Watson M."/>
            <person name="Adriaenssens E.M."/>
            <person name="Foster-Nyarko E."/>
            <person name="Jarju S."/>
            <person name="Secka A."/>
            <person name="Antonio M."/>
            <person name="Oren A."/>
            <person name="Chaudhuri R.R."/>
            <person name="La Ragione R."/>
            <person name="Hildebrand F."/>
            <person name="Pallen M.J."/>
        </authorList>
    </citation>
    <scope>NUCLEOTIDE SEQUENCE</scope>
    <source>
        <strain evidence="2">316</strain>
    </source>
</reference>
<proteinExistence type="predicted"/>
<dbReference type="Pfam" id="PF04957">
    <property type="entry name" value="RMF"/>
    <property type="match status" value="1"/>
</dbReference>
<feature type="region of interest" description="Disordered" evidence="1">
    <location>
        <begin position="1"/>
        <end position="60"/>
    </location>
</feature>
<accession>A0A921JFW2</accession>
<dbReference type="Proteomes" id="UP000742631">
    <property type="component" value="Unassembled WGS sequence"/>
</dbReference>
<dbReference type="AlphaFoldDB" id="A0A921JFW2"/>
<dbReference type="EMBL" id="DYYG01000035">
    <property type="protein sequence ID" value="HJE24429.1"/>
    <property type="molecule type" value="Genomic_DNA"/>
</dbReference>
<protein>
    <submittedName>
        <fullName evidence="2">Uncharacterized protein</fullName>
    </submittedName>
</protein>
<reference evidence="2" key="2">
    <citation type="submission" date="2021-09" db="EMBL/GenBank/DDBJ databases">
        <authorList>
            <person name="Gilroy R."/>
        </authorList>
    </citation>
    <scope>NUCLEOTIDE SEQUENCE</scope>
    <source>
        <strain evidence="2">316</strain>
    </source>
</reference>
<gene>
    <name evidence="2" type="ORF">K8W01_12295</name>
</gene>
<feature type="compositionally biased region" description="Basic and acidic residues" evidence="1">
    <location>
        <begin position="1"/>
        <end position="43"/>
    </location>
</feature>
<dbReference type="InterPro" id="IPR007040">
    <property type="entry name" value="Ribosome_modulation_factor"/>
</dbReference>
<evidence type="ECO:0000256" key="1">
    <source>
        <dbReference type="SAM" id="MobiDB-lite"/>
    </source>
</evidence>
<evidence type="ECO:0000313" key="2">
    <source>
        <dbReference type="EMBL" id="HJE24429.1"/>
    </source>
</evidence>
<comment type="caution">
    <text evidence="2">The sequence shown here is derived from an EMBL/GenBank/DDBJ whole genome shotgun (WGS) entry which is preliminary data.</text>
</comment>